<protein>
    <submittedName>
        <fullName evidence="1">Uncharacterized protein</fullName>
    </submittedName>
</protein>
<sequence>MNRRVCGPTSAEQQSYLQGVLDAALADITDMRNAQLALADGGSAFLSAPMFSETTLHIEPPLITRHAPLPRLLSRLSESTILERFIPTSFKLPTATIRYKPAKGYGVRAFGGISGGSPIGTANLHGSLGLHCANLKLDIDIERGKREVLANTLSLNSQECKEITHYLLRNVIDNQTSVTQKIIDQIPFLFSKEPEESMPQLQEWLFCRLHTRMDLQNYVRRARNLHSELLLLQAPREFSFLDGVTGSLSYFDRDVSTQQMCTALALQKVKSAEGKLIGSYLKVWFSNMIQSYLTPYLSWFGAIEPFARFDILEAEPALGFRAEGILLGKYSTNLMTAIGMTSLHLTETCLRFERTGRTSIHNHQAPVDTSDLSISNISNSFRGQLRRLTDALSPSSYRFARRRAAEQEGKTLESTLGLEEPSRQALQNRVEGVPLPDAFGMDGFQHLRFERDVTASTGPGFLARLHTMLLSNQSVWKMTPFGGVEMAIASPSLTRAINGTMTPLGAGYLGVHVNTPLPFNVQVVAFSTAPLTLRERFVIGFSLHL</sequence>
<gene>
    <name evidence="1" type="ORF">GMRT_14213</name>
</gene>
<dbReference type="Proteomes" id="UP000315496">
    <property type="component" value="Chromosome 1"/>
</dbReference>
<dbReference type="VEuPathDB" id="GiardiaDB:GMRT_14213"/>
<dbReference type="AlphaFoldDB" id="A0A4Z1T3M5"/>
<keyword evidence="2" id="KW-1185">Reference proteome</keyword>
<evidence type="ECO:0000313" key="2">
    <source>
        <dbReference type="Proteomes" id="UP000315496"/>
    </source>
</evidence>
<dbReference type="EMBL" id="VDLU01000001">
    <property type="protein sequence ID" value="TNJ30248.1"/>
    <property type="molecule type" value="Genomic_DNA"/>
</dbReference>
<organism evidence="1 2">
    <name type="scientific">Giardia muris</name>
    <dbReference type="NCBI Taxonomy" id="5742"/>
    <lineage>
        <taxon>Eukaryota</taxon>
        <taxon>Metamonada</taxon>
        <taxon>Diplomonadida</taxon>
        <taxon>Hexamitidae</taxon>
        <taxon>Giardiinae</taxon>
        <taxon>Giardia</taxon>
    </lineage>
</organism>
<accession>A0A4Z1T3M5</accession>
<reference evidence="1 2" key="1">
    <citation type="submission" date="2019-05" db="EMBL/GenBank/DDBJ databases">
        <title>The compact genome of Giardia muris reveals important steps in the evolution of intestinal protozoan parasites.</title>
        <authorList>
            <person name="Xu F."/>
            <person name="Jimenez-Gonzalez A."/>
            <person name="Einarsson E."/>
            <person name="Astvaldsson A."/>
            <person name="Peirasmaki D."/>
            <person name="Eckmann L."/>
            <person name="Andersson J.O."/>
            <person name="Svard S.G."/>
            <person name="Jerlstrom-Hultqvist J."/>
        </authorList>
    </citation>
    <scope>NUCLEOTIDE SEQUENCE [LARGE SCALE GENOMIC DNA]</scope>
    <source>
        <strain evidence="1 2">Roberts-Thomson</strain>
    </source>
</reference>
<name>A0A4Z1T3M5_GIAMU</name>
<comment type="caution">
    <text evidence="1">The sequence shown here is derived from an EMBL/GenBank/DDBJ whole genome shotgun (WGS) entry which is preliminary data.</text>
</comment>
<proteinExistence type="predicted"/>
<evidence type="ECO:0000313" key="1">
    <source>
        <dbReference type="EMBL" id="TNJ30248.1"/>
    </source>
</evidence>